<dbReference type="AlphaFoldDB" id="A0A9E6T8X5"/>
<feature type="region of interest" description="Disordered" evidence="1">
    <location>
        <begin position="1"/>
        <end position="21"/>
    </location>
</feature>
<protein>
    <recommendedName>
        <fullName evidence="4">TIGR02646 family protein</fullName>
    </recommendedName>
</protein>
<evidence type="ECO:0008006" key="4">
    <source>
        <dbReference type="Google" id="ProtNLM"/>
    </source>
</evidence>
<name>A0A9E6T8X5_9PSED</name>
<dbReference type="EMBL" id="CP077090">
    <property type="protein sequence ID" value="QXI09114.1"/>
    <property type="molecule type" value="Genomic_DNA"/>
</dbReference>
<sequence>MIRVERAECPPSLNGPDSKGSRERAAALVAQAAGRKTKFKAYRESDVVLTLREMFNKKCAYCEFNYAAGSPEDIEHFRPKGAVVINGQLTKPGYYWLAAEWSNLLPSCIDCNRKRSKEFVVPNQASSGKANLFPVVDEAHRWRSHTAPNVNEQPLLLNPCDDYPDQHLEFLNDGLVRAVADTAGNPSPKGETSIEVFGLLRHDLVEQRAAKQLMIRAAIERALEAAEIAEDTDDITRREKWLNLSANLLMDARAHLDPRQPYRAASEAIFREYGIPL</sequence>
<dbReference type="KEGG" id="pze:HU754_014715"/>
<proteinExistence type="predicted"/>
<gene>
    <name evidence="2" type="ORF">HU754_014715</name>
</gene>
<reference evidence="2" key="1">
    <citation type="journal article" date="2020" name="Microorganisms">
        <title>Reliable Identification of Environmental Pseudomonas Isolates Using the rpoD Gene.</title>
        <authorList>
            <consortium name="The Broad Institute Genome Sequencing Platform"/>
            <person name="Girard L."/>
            <person name="Lood C."/>
            <person name="Rokni-Zadeh H."/>
            <person name="van Noort V."/>
            <person name="Lavigne R."/>
            <person name="De Mot R."/>
        </authorList>
    </citation>
    <scope>NUCLEOTIDE SEQUENCE</scope>
    <source>
        <strain evidence="2">OE 48.2</strain>
    </source>
</reference>
<evidence type="ECO:0000256" key="1">
    <source>
        <dbReference type="SAM" id="MobiDB-lite"/>
    </source>
</evidence>
<evidence type="ECO:0000313" key="2">
    <source>
        <dbReference type="EMBL" id="QXI09114.1"/>
    </source>
</evidence>
<dbReference type="RefSeq" id="WP_186622322.1">
    <property type="nucleotide sequence ID" value="NZ_CP077090.1"/>
</dbReference>
<accession>A0A9E6T8X5</accession>
<dbReference type="Gene3D" id="1.10.30.50">
    <property type="match status" value="1"/>
</dbReference>
<reference evidence="2" key="2">
    <citation type="journal article" date="2021" name="Microorganisms">
        <title>The Ever-Expanding Pseudomonas Genus: Description of 43 New Species and Partition of the Pseudomonas putida Group.</title>
        <authorList>
            <person name="Girard L."/>
            <person name="Lood C."/>
            <person name="Hofte M."/>
            <person name="Vandamme P."/>
            <person name="Rokni-Zadeh H."/>
            <person name="van Noort V."/>
            <person name="Lavigne R."/>
            <person name="De Mot R."/>
        </authorList>
    </citation>
    <scope>NUCLEOTIDE SEQUENCE</scope>
    <source>
        <strain evidence="2">OE 48.2</strain>
    </source>
</reference>
<organism evidence="2 3">
    <name type="scientific">Pseudomonas zeae</name>
    <dbReference type="NCBI Taxonomy" id="2745510"/>
    <lineage>
        <taxon>Bacteria</taxon>
        <taxon>Pseudomonadati</taxon>
        <taxon>Pseudomonadota</taxon>
        <taxon>Gammaproteobacteria</taxon>
        <taxon>Pseudomonadales</taxon>
        <taxon>Pseudomonadaceae</taxon>
        <taxon>Pseudomonas</taxon>
    </lineage>
</organism>
<dbReference type="Proteomes" id="UP000627092">
    <property type="component" value="Chromosome"/>
</dbReference>
<evidence type="ECO:0000313" key="3">
    <source>
        <dbReference type="Proteomes" id="UP000627092"/>
    </source>
</evidence>